<reference evidence="2 3" key="1">
    <citation type="submission" date="2021-01" db="EMBL/GenBank/DDBJ databases">
        <title>Genomic Encyclopedia of Type Strains, Phase IV (KMG-IV): sequencing the most valuable type-strain genomes for metagenomic binning, comparative biology and taxonomic classification.</title>
        <authorList>
            <person name="Goeker M."/>
        </authorList>
    </citation>
    <scope>NUCLEOTIDE SEQUENCE [LARGE SCALE GENOMIC DNA]</scope>
    <source>
        <strain evidence="2 3">DSM 25540</strain>
    </source>
</reference>
<dbReference type="InterPro" id="IPR048020">
    <property type="entry name" value="Transpos_IS3"/>
</dbReference>
<feature type="domain" description="Integrase catalytic" evidence="1">
    <location>
        <begin position="11"/>
        <end position="176"/>
    </location>
</feature>
<dbReference type="NCBIfam" id="NF033516">
    <property type="entry name" value="transpos_IS3"/>
    <property type="match status" value="1"/>
</dbReference>
<dbReference type="InterPro" id="IPR012337">
    <property type="entry name" value="RNaseH-like_sf"/>
</dbReference>
<organism evidence="2 3">
    <name type="scientific">Geomicrobium sediminis</name>
    <dbReference type="NCBI Taxonomy" id="1347788"/>
    <lineage>
        <taxon>Bacteria</taxon>
        <taxon>Bacillati</taxon>
        <taxon>Bacillota</taxon>
        <taxon>Bacilli</taxon>
        <taxon>Bacillales</taxon>
        <taxon>Geomicrobium</taxon>
    </lineage>
</organism>
<comment type="caution">
    <text evidence="2">The sequence shown here is derived from an EMBL/GenBank/DDBJ whole genome shotgun (WGS) entry which is preliminary data.</text>
</comment>
<dbReference type="InterPro" id="IPR036397">
    <property type="entry name" value="RNaseH_sf"/>
</dbReference>
<keyword evidence="3" id="KW-1185">Reference proteome</keyword>
<evidence type="ECO:0000259" key="1">
    <source>
        <dbReference type="PROSITE" id="PS50994"/>
    </source>
</evidence>
<accession>A0ABS2PIE5</accession>
<protein>
    <submittedName>
        <fullName evidence="2">Transposase InsO family protein</fullName>
    </submittedName>
</protein>
<dbReference type="Proteomes" id="UP000741863">
    <property type="component" value="Unassembled WGS sequence"/>
</dbReference>
<evidence type="ECO:0000313" key="2">
    <source>
        <dbReference type="EMBL" id="MBM7635209.1"/>
    </source>
</evidence>
<dbReference type="InterPro" id="IPR001584">
    <property type="entry name" value="Integrase_cat-core"/>
</dbReference>
<dbReference type="InterPro" id="IPR050900">
    <property type="entry name" value="Transposase_IS3/IS150/IS904"/>
</dbReference>
<dbReference type="PROSITE" id="PS50994">
    <property type="entry name" value="INTEGRASE"/>
    <property type="match status" value="1"/>
</dbReference>
<dbReference type="EMBL" id="JAFBEC010000035">
    <property type="protein sequence ID" value="MBM7635209.1"/>
    <property type="molecule type" value="Genomic_DNA"/>
</dbReference>
<gene>
    <name evidence="2" type="ORF">JOD17_004362</name>
</gene>
<sequence>MTKNRLNRRFHTTGPLQKLTTDITEFKCTHDEKLYLNPMLDLYNGEIVSFGTARTPTLPLVLEPLDQTIDLLKEEAKYRTTIHSDQGWHYQHQAWVKKLEANRIFQSMSRKATCADNAPMENFFGLLKQEMYYGEPLVSYEELKKRIEEYIHYYNHERIKLKLAGQSPIQYRTSTSQSAV</sequence>
<proteinExistence type="predicted"/>
<name>A0ABS2PIE5_9BACL</name>
<dbReference type="PANTHER" id="PTHR46889">
    <property type="entry name" value="TRANSPOSASE INSF FOR INSERTION SEQUENCE IS3B-RELATED"/>
    <property type="match status" value="1"/>
</dbReference>
<evidence type="ECO:0000313" key="3">
    <source>
        <dbReference type="Proteomes" id="UP000741863"/>
    </source>
</evidence>
<dbReference type="Gene3D" id="3.30.420.10">
    <property type="entry name" value="Ribonuclease H-like superfamily/Ribonuclease H"/>
    <property type="match status" value="1"/>
</dbReference>
<dbReference type="Pfam" id="PF00665">
    <property type="entry name" value="rve"/>
    <property type="match status" value="1"/>
</dbReference>
<dbReference type="SUPFAM" id="SSF53098">
    <property type="entry name" value="Ribonuclease H-like"/>
    <property type="match status" value="1"/>
</dbReference>
<dbReference type="PANTHER" id="PTHR46889:SF4">
    <property type="entry name" value="TRANSPOSASE INSO FOR INSERTION SEQUENCE ELEMENT IS911B-RELATED"/>
    <property type="match status" value="1"/>
</dbReference>
<dbReference type="Pfam" id="PF13333">
    <property type="entry name" value="rve_2"/>
    <property type="match status" value="1"/>
</dbReference>